<accession>A0A6P7MUK3</accession>
<feature type="region of interest" description="Disordered" evidence="1">
    <location>
        <begin position="133"/>
        <end position="153"/>
    </location>
</feature>
<feature type="compositionally biased region" description="Basic and acidic residues" evidence="1">
    <location>
        <begin position="436"/>
        <end position="486"/>
    </location>
</feature>
<name>A0A6P7MUK3_BETSP</name>
<feature type="compositionally biased region" description="Gly residues" evidence="1">
    <location>
        <begin position="681"/>
        <end position="690"/>
    </location>
</feature>
<feature type="compositionally biased region" description="Polar residues" evidence="1">
    <location>
        <begin position="102"/>
        <end position="115"/>
    </location>
</feature>
<gene>
    <name evidence="4" type="primary">LOC114857874</name>
</gene>
<dbReference type="KEGG" id="bspl:114857874"/>
<keyword evidence="2" id="KW-0812">Transmembrane</keyword>
<dbReference type="GeneID" id="114857874"/>
<feature type="region of interest" description="Disordered" evidence="1">
    <location>
        <begin position="676"/>
        <end position="710"/>
    </location>
</feature>
<evidence type="ECO:0000313" key="4">
    <source>
        <dbReference type="RefSeq" id="XP_029010611.1"/>
    </source>
</evidence>
<dbReference type="AlphaFoldDB" id="A0A6P7MUK3"/>
<protein>
    <submittedName>
        <fullName evidence="4">Uncharacterized protein LOC114857874</fullName>
    </submittedName>
</protein>
<feature type="compositionally biased region" description="Low complexity" evidence="1">
    <location>
        <begin position="54"/>
        <end position="68"/>
    </location>
</feature>
<feature type="compositionally biased region" description="Basic and acidic residues" evidence="1">
    <location>
        <begin position="7"/>
        <end position="16"/>
    </location>
</feature>
<organism evidence="3 4">
    <name type="scientific">Betta splendens</name>
    <name type="common">Siamese fighting fish</name>
    <dbReference type="NCBI Taxonomy" id="158456"/>
    <lineage>
        <taxon>Eukaryota</taxon>
        <taxon>Metazoa</taxon>
        <taxon>Chordata</taxon>
        <taxon>Craniata</taxon>
        <taxon>Vertebrata</taxon>
        <taxon>Euteleostomi</taxon>
        <taxon>Actinopterygii</taxon>
        <taxon>Neopterygii</taxon>
        <taxon>Teleostei</taxon>
        <taxon>Neoteleostei</taxon>
        <taxon>Acanthomorphata</taxon>
        <taxon>Anabantaria</taxon>
        <taxon>Anabantiformes</taxon>
        <taxon>Anabantoidei</taxon>
        <taxon>Osphronemidae</taxon>
        <taxon>Betta</taxon>
    </lineage>
</organism>
<feature type="transmembrane region" description="Helical" evidence="2">
    <location>
        <begin position="748"/>
        <end position="781"/>
    </location>
</feature>
<keyword evidence="2" id="KW-1133">Transmembrane helix</keyword>
<feature type="compositionally biased region" description="Basic and acidic residues" evidence="1">
    <location>
        <begin position="536"/>
        <end position="545"/>
    </location>
</feature>
<dbReference type="InParanoid" id="A0A6P7MUK3"/>
<feature type="region of interest" description="Disordered" evidence="1">
    <location>
        <begin position="1"/>
        <end position="115"/>
    </location>
</feature>
<feature type="region of interest" description="Disordered" evidence="1">
    <location>
        <begin position="418"/>
        <end position="509"/>
    </location>
</feature>
<sequence>MPLEESSPVRDTRASDGRAAASQEDARRLRADNRRDGGPRGQRTAALHFGGHVAQSDGGAGDAASGGPADERLETQPFVDNSLAAAGGGESAARAPDEPEDSNQQPSADLHNVNQPAVAEGDDHMVHERLSKVEHEAERRNSVTSGAADVKAPPCHQAVARVESEGQRAALANEDMAPTTESCSIAAHENECVAVTLNDSPTEGEDERLSVWSDPADALQHPVEVIHSHHRCTASDDVPGPVYRDAATHPHTGNVLNMESVNVQAPEESLCPQGEAQEDSVTFDLHWQAIAAARAELTEPCAQIQTDLNASTAQTERQKVMTSVGVDEIGVKNNFTTRATSLEAQAETHDAAERGNLESCVFEDEIIHPADSEAGAEVAGSMTKADHTRGDTFVQFKDKPIIVTEHTQHWEMKAAVAAVEESSPAQPADWETTGLVEEKEQNVSTDEEKTETTGSKSEDAEAVGRLEDTAVEKEVEKAQTGEKAEEREAEDADALEDQQNAEGGENRKMMARTDGNAEATQIKTIIGENEPTEGCVTEKRGDKRTNVQNEEETEPEKQTEIELRGEAQAGARREDGVKPEDHTEHNHLDYVGEVLVAEGRGAEADPRGVTSAAAEDGAGRRRGRRAITQNEVAAGSSALLSNTPGEDQGDAGGDASAESDSDDEVELYMRCLRAVHAGPAPGRGDGGRGPSAGRSRSRSTHMPPISEALDEEQPLSCPLCEDAERPRVHKRVSCWKEACSCSSISKALLYASSLVVFLVVAYHYDFLACFALYLASVVWLCCQGDTRTTRG</sequence>
<evidence type="ECO:0000256" key="2">
    <source>
        <dbReference type="SAM" id="Phobius"/>
    </source>
</evidence>
<feature type="region of interest" description="Disordered" evidence="1">
    <location>
        <begin position="533"/>
        <end position="587"/>
    </location>
</feature>
<dbReference type="Proteomes" id="UP000515150">
    <property type="component" value="Chromosome 6"/>
</dbReference>
<reference evidence="4" key="1">
    <citation type="submission" date="2025-08" db="UniProtKB">
        <authorList>
            <consortium name="RefSeq"/>
        </authorList>
    </citation>
    <scope>IDENTIFICATION</scope>
</reference>
<feature type="compositionally biased region" description="Acidic residues" evidence="1">
    <location>
        <begin position="487"/>
        <end position="496"/>
    </location>
</feature>
<feature type="region of interest" description="Disordered" evidence="1">
    <location>
        <begin position="601"/>
        <end position="662"/>
    </location>
</feature>
<dbReference type="RefSeq" id="XP_029010611.1">
    <property type="nucleotide sequence ID" value="XM_029154778.3"/>
</dbReference>
<dbReference type="OrthoDB" id="8965075at2759"/>
<feature type="compositionally biased region" description="Basic and acidic residues" evidence="1">
    <location>
        <begin position="24"/>
        <end position="38"/>
    </location>
</feature>
<evidence type="ECO:0000313" key="3">
    <source>
        <dbReference type="Proteomes" id="UP000515150"/>
    </source>
</evidence>
<keyword evidence="2" id="KW-0472">Membrane</keyword>
<proteinExistence type="predicted"/>
<keyword evidence="3" id="KW-1185">Reference proteome</keyword>
<feature type="compositionally biased region" description="Basic and acidic residues" evidence="1">
    <location>
        <begin position="555"/>
        <end position="587"/>
    </location>
</feature>
<evidence type="ECO:0000256" key="1">
    <source>
        <dbReference type="SAM" id="MobiDB-lite"/>
    </source>
</evidence>